<dbReference type="CDD" id="cd00104">
    <property type="entry name" value="KAZAL_FS"/>
    <property type="match status" value="1"/>
</dbReference>
<evidence type="ECO:0000256" key="1">
    <source>
        <dbReference type="SAM" id="SignalP"/>
    </source>
</evidence>
<evidence type="ECO:0000313" key="3">
    <source>
        <dbReference type="EMBL" id="CAD7081291.1"/>
    </source>
</evidence>
<dbReference type="SUPFAM" id="SSF100895">
    <property type="entry name" value="Kazal-type serine protease inhibitors"/>
    <property type="match status" value="1"/>
</dbReference>
<protein>
    <recommendedName>
        <fullName evidence="2">Kazal-like domain-containing protein</fullName>
    </recommendedName>
</protein>
<reference evidence="3 4" key="1">
    <citation type="submission" date="2020-11" db="EMBL/GenBank/DDBJ databases">
        <authorList>
            <person name="Wallbank WR R."/>
            <person name="Pardo Diaz C."/>
            <person name="Kozak K."/>
            <person name="Martin S."/>
            <person name="Jiggins C."/>
            <person name="Moest M."/>
            <person name="Warren A I."/>
            <person name="Generalovic N T."/>
            <person name="Byers J.R.P. K."/>
            <person name="Montejo-Kovacevich G."/>
            <person name="Yen C E."/>
        </authorList>
    </citation>
    <scope>NUCLEOTIDE SEQUENCE [LARGE SCALE GENOMIC DNA]</scope>
</reference>
<dbReference type="Pfam" id="PF07648">
    <property type="entry name" value="Kazal_2"/>
    <property type="match status" value="1"/>
</dbReference>
<name>A0A7R8YQ00_HERIL</name>
<dbReference type="Gene3D" id="3.30.60.30">
    <property type="match status" value="1"/>
</dbReference>
<evidence type="ECO:0000259" key="2">
    <source>
        <dbReference type="Pfam" id="PF07648"/>
    </source>
</evidence>
<dbReference type="AlphaFoldDB" id="A0A7R8YQ00"/>
<accession>A0A7R8YQ00</accession>
<gene>
    <name evidence="3" type="ORF">HERILL_LOCUS4406</name>
</gene>
<feature type="signal peptide" evidence="1">
    <location>
        <begin position="1"/>
        <end position="21"/>
    </location>
</feature>
<organism evidence="3 4">
    <name type="scientific">Hermetia illucens</name>
    <name type="common">Black soldier fly</name>
    <dbReference type="NCBI Taxonomy" id="343691"/>
    <lineage>
        <taxon>Eukaryota</taxon>
        <taxon>Metazoa</taxon>
        <taxon>Ecdysozoa</taxon>
        <taxon>Arthropoda</taxon>
        <taxon>Hexapoda</taxon>
        <taxon>Insecta</taxon>
        <taxon>Pterygota</taxon>
        <taxon>Neoptera</taxon>
        <taxon>Endopterygota</taxon>
        <taxon>Diptera</taxon>
        <taxon>Brachycera</taxon>
        <taxon>Stratiomyomorpha</taxon>
        <taxon>Stratiomyidae</taxon>
        <taxon>Hermetiinae</taxon>
        <taxon>Hermetia</taxon>
    </lineage>
</organism>
<dbReference type="InterPro" id="IPR036058">
    <property type="entry name" value="Kazal_dom_sf"/>
</dbReference>
<evidence type="ECO:0000313" key="4">
    <source>
        <dbReference type="Proteomes" id="UP000594454"/>
    </source>
</evidence>
<proteinExistence type="predicted"/>
<keyword evidence="1" id="KW-0732">Signal</keyword>
<keyword evidence="4" id="KW-1185">Reference proteome</keyword>
<dbReference type="Proteomes" id="UP000594454">
    <property type="component" value="Chromosome 2"/>
</dbReference>
<dbReference type="EMBL" id="LR899010">
    <property type="protein sequence ID" value="CAD7081291.1"/>
    <property type="molecule type" value="Genomic_DNA"/>
</dbReference>
<feature type="chain" id="PRO_5030873287" description="Kazal-like domain-containing protein" evidence="1">
    <location>
        <begin position="22"/>
        <end position="79"/>
    </location>
</feature>
<sequence length="79" mass="8525">MYKLTIVALLLVSFIATFAASSKIVPPGGPCDIACLAVFDPVCGYNGKIYKSFGNDCEMNRENCDKPIKFVAVDLSLCN</sequence>
<dbReference type="OrthoDB" id="126772at2759"/>
<dbReference type="InterPro" id="IPR002350">
    <property type="entry name" value="Kazal_dom"/>
</dbReference>
<dbReference type="InParanoid" id="A0A7R8YQ00"/>
<feature type="domain" description="Kazal-like" evidence="2">
    <location>
        <begin position="31"/>
        <end position="65"/>
    </location>
</feature>